<dbReference type="RefSeq" id="WP_024677653.1">
    <property type="nucleotide sequence ID" value="NZ_LJQH01000293.1"/>
</dbReference>
<evidence type="ECO:0000313" key="1">
    <source>
        <dbReference type="EMBL" id="RMP11009.1"/>
    </source>
</evidence>
<organism evidence="1 2">
    <name type="scientific">Pseudomonas syringae pv. delphinii</name>
    <dbReference type="NCBI Taxonomy" id="192088"/>
    <lineage>
        <taxon>Bacteria</taxon>
        <taxon>Pseudomonadati</taxon>
        <taxon>Pseudomonadota</taxon>
        <taxon>Gammaproteobacteria</taxon>
        <taxon>Pseudomonadales</taxon>
        <taxon>Pseudomonadaceae</taxon>
        <taxon>Pseudomonas</taxon>
    </lineage>
</organism>
<comment type="caution">
    <text evidence="1">The sequence shown here is derived from an EMBL/GenBank/DDBJ whole genome shotgun (WGS) entry which is preliminary data.</text>
</comment>
<protein>
    <submittedName>
        <fullName evidence="1">Uncharacterized protein</fullName>
    </submittedName>
</protein>
<name>A0A0N8RDB8_9PSED</name>
<evidence type="ECO:0000313" key="2">
    <source>
        <dbReference type="Proteomes" id="UP000267908"/>
    </source>
</evidence>
<dbReference type="AlphaFoldDB" id="A0A0N8RDB8"/>
<dbReference type="Proteomes" id="UP000267908">
    <property type="component" value="Unassembled WGS sequence"/>
</dbReference>
<proteinExistence type="predicted"/>
<accession>A0A0N8RDB8</accession>
<reference evidence="1 2" key="1">
    <citation type="submission" date="2018-08" db="EMBL/GenBank/DDBJ databases">
        <title>Recombination of ecologically and evolutionarily significant loci maintains genetic cohesion in the Pseudomonas syringae species complex.</title>
        <authorList>
            <person name="Dillon M."/>
            <person name="Thakur S."/>
            <person name="Almeida R.N.D."/>
            <person name="Weir B.S."/>
            <person name="Guttman D.S."/>
        </authorList>
    </citation>
    <scope>NUCLEOTIDE SEQUENCE [LARGE SCALE GENOMIC DNA]</scope>
    <source>
        <strain evidence="1 2">ICMP 4330</strain>
    </source>
</reference>
<sequence length="72" mass="7955">MSEDTEKILRMDLKALLVAAEDLYVDVDQLCEAAIQSMLSERANDAEDLAGTMTAIEVAADSLQVMRWPEPL</sequence>
<dbReference type="EMBL" id="RBQG01000214">
    <property type="protein sequence ID" value="RMP11009.1"/>
    <property type="molecule type" value="Genomic_DNA"/>
</dbReference>
<gene>
    <name evidence="1" type="ORF">ALQ28_00406</name>
</gene>